<dbReference type="CDD" id="cd06165">
    <property type="entry name" value="Sortase_A"/>
    <property type="match status" value="1"/>
</dbReference>
<keyword evidence="1" id="KW-0645">Protease</keyword>
<dbReference type="InterPro" id="IPR023365">
    <property type="entry name" value="Sortase_dom-sf"/>
</dbReference>
<accession>A0A0D0Y7D3</accession>
<dbReference type="AlphaFoldDB" id="A0A0D0Y7D3"/>
<dbReference type="GO" id="GO:0006508">
    <property type="term" value="P:proteolysis"/>
    <property type="evidence" value="ECO:0007669"/>
    <property type="project" value="UniProtKB-KW"/>
</dbReference>
<keyword evidence="7" id="KW-1185">Reference proteome</keyword>
<keyword evidence="3" id="KW-0788">Thiol protease</keyword>
<dbReference type="STRING" id="1335616.WDC_0236"/>
<keyword evidence="5" id="KW-0812">Transmembrane</keyword>
<dbReference type="Gene3D" id="2.40.260.10">
    <property type="entry name" value="Sortase"/>
    <property type="match status" value="1"/>
</dbReference>
<sequence length="236" mass="26637">MKKKQDGKVKRWLIRIGFTLLILISLGLIFNEQIKNYLVGSYSPTISKKSVAENEKKKANFNFSKVKSLDFQTVAKARASKQKINIIGSITIPGAKVNLPIAKGVDNVTLALAAGTLRSDMKMGEGNYAVAAHNMHHNRKILFTPLYKKAKVGQKIYLSDLKYIYEYKTYKRVFIKATRVDVVKNTPGKKIVTLITCDATGTNRLMVRGKFVKKMKFKKAPKKVQKEVSAKFNNNY</sequence>
<protein>
    <submittedName>
        <fullName evidence="6">Sortase A</fullName>
    </submittedName>
</protein>
<evidence type="ECO:0000256" key="2">
    <source>
        <dbReference type="ARBA" id="ARBA00022801"/>
    </source>
</evidence>
<gene>
    <name evidence="6" type="primary">srtA</name>
    <name evidence="6" type="ORF">WDC_0236</name>
</gene>
<name>A0A0D0Y7D3_9LACO</name>
<dbReference type="OrthoDB" id="1648028at2"/>
<feature type="transmembrane region" description="Helical" evidence="5">
    <location>
        <begin position="12"/>
        <end position="30"/>
    </location>
</feature>
<proteinExistence type="predicted"/>
<reference evidence="6 7" key="1">
    <citation type="submission" date="2013-08" db="EMBL/GenBank/DDBJ databases">
        <title>Lactobacillus wasatchii sp. WDC04, a late gas producing bacteria isolated from aged chedder cheese.</title>
        <authorList>
            <person name="Oberg C.J."/>
            <person name="Culumber M."/>
            <person name="McMahon D.J."/>
            <person name="Broadbent J.R."/>
            <person name="Oberg T.S."/>
            <person name="Ortaki F."/>
        </authorList>
    </citation>
    <scope>NUCLEOTIDE SEQUENCE [LARGE SCALE GENOMIC DNA]</scope>
    <source>
        <strain evidence="6 7">WDC04</strain>
    </source>
</reference>
<evidence type="ECO:0000256" key="5">
    <source>
        <dbReference type="SAM" id="Phobius"/>
    </source>
</evidence>
<dbReference type="PATRIC" id="fig|1335616.4.peg.235"/>
<evidence type="ECO:0000256" key="4">
    <source>
        <dbReference type="PIRSR" id="PIRSR605754-1"/>
    </source>
</evidence>
<feature type="active site" description="Acyl-thioester intermediate" evidence="4">
    <location>
        <position position="197"/>
    </location>
</feature>
<keyword evidence="5" id="KW-0472">Membrane</keyword>
<dbReference type="InterPro" id="IPR042007">
    <property type="entry name" value="Sortase_A"/>
</dbReference>
<evidence type="ECO:0000313" key="6">
    <source>
        <dbReference type="EMBL" id="KIS04173.1"/>
    </source>
</evidence>
<dbReference type="Proteomes" id="UP000032279">
    <property type="component" value="Unassembled WGS sequence"/>
</dbReference>
<organism evidence="6 7">
    <name type="scientific">Paucilactobacillus wasatchensis</name>
    <dbReference type="NCBI Taxonomy" id="1335616"/>
    <lineage>
        <taxon>Bacteria</taxon>
        <taxon>Bacillati</taxon>
        <taxon>Bacillota</taxon>
        <taxon>Bacilli</taxon>
        <taxon>Lactobacillales</taxon>
        <taxon>Lactobacillaceae</taxon>
        <taxon>Paucilactobacillus</taxon>
    </lineage>
</organism>
<evidence type="ECO:0000256" key="3">
    <source>
        <dbReference type="ARBA" id="ARBA00022807"/>
    </source>
</evidence>
<dbReference type="NCBIfam" id="TIGR01076">
    <property type="entry name" value="sortase_fam"/>
    <property type="match status" value="1"/>
</dbReference>
<dbReference type="SUPFAM" id="SSF63817">
    <property type="entry name" value="Sortase"/>
    <property type="match status" value="1"/>
</dbReference>
<keyword evidence="2" id="KW-0378">Hydrolase</keyword>
<dbReference type="EMBL" id="AWTT01000003">
    <property type="protein sequence ID" value="KIS04173.1"/>
    <property type="molecule type" value="Genomic_DNA"/>
</dbReference>
<feature type="active site" description="Proton donor/acceptor" evidence="4">
    <location>
        <position position="133"/>
    </location>
</feature>
<keyword evidence="5" id="KW-1133">Transmembrane helix</keyword>
<evidence type="ECO:0000313" key="7">
    <source>
        <dbReference type="Proteomes" id="UP000032279"/>
    </source>
</evidence>
<dbReference type="RefSeq" id="WP_044009968.1">
    <property type="nucleotide sequence ID" value="NZ_AWTT01000003.1"/>
</dbReference>
<evidence type="ECO:0000256" key="1">
    <source>
        <dbReference type="ARBA" id="ARBA00022670"/>
    </source>
</evidence>
<dbReference type="GO" id="GO:0008234">
    <property type="term" value="F:cysteine-type peptidase activity"/>
    <property type="evidence" value="ECO:0007669"/>
    <property type="project" value="UniProtKB-KW"/>
</dbReference>
<dbReference type="Pfam" id="PF04203">
    <property type="entry name" value="Sortase"/>
    <property type="match status" value="1"/>
</dbReference>
<comment type="caution">
    <text evidence="6">The sequence shown here is derived from an EMBL/GenBank/DDBJ whole genome shotgun (WGS) entry which is preliminary data.</text>
</comment>
<dbReference type="InterPro" id="IPR005754">
    <property type="entry name" value="Sortase"/>
</dbReference>